<comment type="caution">
    <text evidence="14">The sequence shown here is derived from an EMBL/GenBank/DDBJ whole genome shotgun (WGS) entry which is preliminary data.</text>
</comment>
<evidence type="ECO:0000256" key="3">
    <source>
        <dbReference type="ARBA" id="ARBA00011738"/>
    </source>
</evidence>
<dbReference type="GO" id="GO:0006457">
    <property type="term" value="P:protein folding"/>
    <property type="evidence" value="ECO:0007669"/>
    <property type="project" value="InterPro"/>
</dbReference>
<evidence type="ECO:0000256" key="1">
    <source>
        <dbReference type="ARBA" id="ARBA00004496"/>
    </source>
</evidence>
<evidence type="ECO:0000256" key="6">
    <source>
        <dbReference type="ARBA" id="ARBA00023186"/>
    </source>
</evidence>
<dbReference type="PANTHER" id="PTHR21237">
    <property type="entry name" value="GRPE PROTEIN"/>
    <property type="match status" value="1"/>
</dbReference>
<dbReference type="HAMAP" id="MF_01151">
    <property type="entry name" value="GrpE"/>
    <property type="match status" value="1"/>
</dbReference>
<evidence type="ECO:0000256" key="10">
    <source>
        <dbReference type="HAMAP-Rule" id="MF_01151"/>
    </source>
</evidence>
<reference evidence="14" key="1">
    <citation type="submission" date="2020-10" db="EMBL/GenBank/DDBJ databases">
        <authorList>
            <person name="Gilroy R."/>
        </authorList>
    </citation>
    <scope>NUCLEOTIDE SEQUENCE</scope>
    <source>
        <strain evidence="14">18911</strain>
    </source>
</reference>
<dbReference type="InterPro" id="IPR009012">
    <property type="entry name" value="GrpE_head"/>
</dbReference>
<keyword evidence="5 10" id="KW-0346">Stress response</keyword>
<dbReference type="GO" id="GO:0051082">
    <property type="term" value="F:unfolded protein binding"/>
    <property type="evidence" value="ECO:0007669"/>
    <property type="project" value="TreeGrafter"/>
</dbReference>
<evidence type="ECO:0000256" key="7">
    <source>
        <dbReference type="ARBA" id="ARBA00053401"/>
    </source>
</evidence>
<name>A0A9D1MHZ7_9FIRM</name>
<gene>
    <name evidence="10" type="primary">grpE</name>
    <name evidence="14" type="ORF">IAB05_03255</name>
</gene>
<dbReference type="SUPFAM" id="SSF51064">
    <property type="entry name" value="Head domain of nucleotide exchange factor GrpE"/>
    <property type="match status" value="1"/>
</dbReference>
<dbReference type="FunFam" id="2.30.22.10:FF:000001">
    <property type="entry name" value="Protein GrpE"/>
    <property type="match status" value="1"/>
</dbReference>
<dbReference type="SUPFAM" id="SSF58014">
    <property type="entry name" value="Coiled-coil domain of nucleotide exchange factor GrpE"/>
    <property type="match status" value="1"/>
</dbReference>
<sequence length="191" mass="21447">MKNNHSDRPEEEKPENVIPETDEQTETKEAEPVETPAEELEQEADEELDLIKMAQAKIDEYKDTLMRVQAEFDNYRKRTADAVSKARADGADGILEAFLPALDSVEIALGMISDEATKKGVELIKKQFVDLFSKYGVTEIDALGKEFDPAFHNAVMQVEDPENAGKVVEVIRKGYIRNGKVIRYAMVKVAN</sequence>
<dbReference type="InterPro" id="IPR013805">
    <property type="entry name" value="GrpE_CC"/>
</dbReference>
<evidence type="ECO:0000256" key="9">
    <source>
        <dbReference type="ARBA" id="ARBA00076414"/>
    </source>
</evidence>
<comment type="similarity">
    <text evidence="2 10 12">Belongs to the GrpE family.</text>
</comment>
<evidence type="ECO:0000256" key="2">
    <source>
        <dbReference type="ARBA" id="ARBA00009054"/>
    </source>
</evidence>
<evidence type="ECO:0000256" key="4">
    <source>
        <dbReference type="ARBA" id="ARBA00022490"/>
    </source>
</evidence>
<reference evidence="14" key="2">
    <citation type="journal article" date="2021" name="PeerJ">
        <title>Extensive microbial diversity within the chicken gut microbiome revealed by metagenomics and culture.</title>
        <authorList>
            <person name="Gilroy R."/>
            <person name="Ravi A."/>
            <person name="Getino M."/>
            <person name="Pursley I."/>
            <person name="Horton D.L."/>
            <person name="Alikhan N.F."/>
            <person name="Baker D."/>
            <person name="Gharbi K."/>
            <person name="Hall N."/>
            <person name="Watson M."/>
            <person name="Adriaenssens E.M."/>
            <person name="Foster-Nyarko E."/>
            <person name="Jarju S."/>
            <person name="Secka A."/>
            <person name="Antonio M."/>
            <person name="Oren A."/>
            <person name="Chaudhuri R.R."/>
            <person name="La Ragione R."/>
            <person name="Hildebrand F."/>
            <person name="Pallen M.J."/>
        </authorList>
    </citation>
    <scope>NUCLEOTIDE SEQUENCE</scope>
    <source>
        <strain evidence="14">18911</strain>
    </source>
</reference>
<feature type="compositionally biased region" description="Basic and acidic residues" evidence="13">
    <location>
        <begin position="1"/>
        <end position="15"/>
    </location>
</feature>
<comment type="subunit">
    <text evidence="3 10">Homodimer.</text>
</comment>
<evidence type="ECO:0000256" key="11">
    <source>
        <dbReference type="RuleBase" id="RU000639"/>
    </source>
</evidence>
<dbReference type="EMBL" id="DVNF01000094">
    <property type="protein sequence ID" value="HIU60393.1"/>
    <property type="molecule type" value="Genomic_DNA"/>
</dbReference>
<dbReference type="PRINTS" id="PR00773">
    <property type="entry name" value="GRPEPROTEIN"/>
</dbReference>
<keyword evidence="6 10" id="KW-0143">Chaperone</keyword>
<dbReference type="GO" id="GO:0042803">
    <property type="term" value="F:protein homodimerization activity"/>
    <property type="evidence" value="ECO:0007669"/>
    <property type="project" value="InterPro"/>
</dbReference>
<dbReference type="PROSITE" id="PS01071">
    <property type="entry name" value="GRPE"/>
    <property type="match status" value="1"/>
</dbReference>
<dbReference type="Proteomes" id="UP000824094">
    <property type="component" value="Unassembled WGS sequence"/>
</dbReference>
<protein>
    <recommendedName>
        <fullName evidence="8 10">Protein GrpE</fullName>
    </recommendedName>
    <alternativeName>
        <fullName evidence="9 10">HSP-70 cofactor</fullName>
    </alternativeName>
</protein>
<comment type="subcellular location">
    <subcellularLocation>
        <location evidence="1 10">Cytoplasm</location>
    </subcellularLocation>
</comment>
<proteinExistence type="inferred from homology"/>
<evidence type="ECO:0000313" key="15">
    <source>
        <dbReference type="Proteomes" id="UP000824094"/>
    </source>
</evidence>
<keyword evidence="4 10" id="KW-0963">Cytoplasm</keyword>
<dbReference type="CDD" id="cd00446">
    <property type="entry name" value="GrpE"/>
    <property type="match status" value="1"/>
</dbReference>
<dbReference type="Pfam" id="PF01025">
    <property type="entry name" value="GrpE"/>
    <property type="match status" value="1"/>
</dbReference>
<dbReference type="AlphaFoldDB" id="A0A9D1MHZ7"/>
<evidence type="ECO:0000256" key="13">
    <source>
        <dbReference type="SAM" id="MobiDB-lite"/>
    </source>
</evidence>
<dbReference type="GO" id="GO:0051087">
    <property type="term" value="F:protein-folding chaperone binding"/>
    <property type="evidence" value="ECO:0007669"/>
    <property type="project" value="InterPro"/>
</dbReference>
<dbReference type="InterPro" id="IPR000740">
    <property type="entry name" value="GrpE"/>
</dbReference>
<comment type="function">
    <text evidence="7 10 11">Participates actively in the response to hyperosmotic and heat shock by preventing the aggregation of stress-denatured proteins, in association with DnaK and GrpE. It is the nucleotide exchange factor for DnaK and may function as a thermosensor. Unfolded proteins bind initially to DnaJ; upon interaction with the DnaJ-bound protein, DnaK hydrolyzes its bound ATP, resulting in the formation of a stable complex. GrpE releases ADP from DnaK; ATP binding to DnaK triggers the release of the substrate protein, thus completing the reaction cycle. Several rounds of ATP-dependent interactions between DnaJ, DnaK and GrpE are required for fully efficient folding.</text>
</comment>
<organism evidence="14 15">
    <name type="scientific">Candidatus Stercoripulliclostridium merdigallinarum</name>
    <dbReference type="NCBI Taxonomy" id="2840951"/>
    <lineage>
        <taxon>Bacteria</taxon>
        <taxon>Bacillati</taxon>
        <taxon>Bacillota</taxon>
        <taxon>Clostridia</taxon>
        <taxon>Eubacteriales</taxon>
        <taxon>Candidatus Stercoripulliclostridium</taxon>
    </lineage>
</organism>
<evidence type="ECO:0000256" key="12">
    <source>
        <dbReference type="RuleBase" id="RU004478"/>
    </source>
</evidence>
<evidence type="ECO:0000256" key="5">
    <source>
        <dbReference type="ARBA" id="ARBA00023016"/>
    </source>
</evidence>
<dbReference type="GO" id="GO:0000774">
    <property type="term" value="F:adenyl-nucleotide exchange factor activity"/>
    <property type="evidence" value="ECO:0007669"/>
    <property type="project" value="InterPro"/>
</dbReference>
<accession>A0A9D1MHZ7</accession>
<feature type="region of interest" description="Disordered" evidence="13">
    <location>
        <begin position="1"/>
        <end position="43"/>
    </location>
</feature>
<dbReference type="PANTHER" id="PTHR21237:SF23">
    <property type="entry name" value="GRPE PROTEIN HOMOLOG, MITOCHONDRIAL"/>
    <property type="match status" value="1"/>
</dbReference>
<dbReference type="Gene3D" id="2.30.22.10">
    <property type="entry name" value="Head domain of nucleotide exchange factor GrpE"/>
    <property type="match status" value="1"/>
</dbReference>
<evidence type="ECO:0000256" key="8">
    <source>
        <dbReference type="ARBA" id="ARBA00072274"/>
    </source>
</evidence>
<dbReference type="GO" id="GO:0005737">
    <property type="term" value="C:cytoplasm"/>
    <property type="evidence" value="ECO:0007669"/>
    <property type="project" value="UniProtKB-SubCell"/>
</dbReference>
<dbReference type="Gene3D" id="3.90.20.20">
    <property type="match status" value="1"/>
</dbReference>
<evidence type="ECO:0000313" key="14">
    <source>
        <dbReference type="EMBL" id="HIU60393.1"/>
    </source>
</evidence>